<dbReference type="Proteomes" id="UP001061862">
    <property type="component" value="Chromosome"/>
</dbReference>
<reference evidence="1 2" key="1">
    <citation type="submission" date="2022-09" db="EMBL/GenBank/DDBJ databases">
        <title>Interaction between co-microsymbionts with complementary sets of symbiotic genes in legume-rhizobium systems.</title>
        <authorList>
            <person name="Safronova V."/>
            <person name="Sazanova A."/>
            <person name="Afonin A."/>
            <person name="Chirak E."/>
        </authorList>
    </citation>
    <scope>NUCLEOTIDE SEQUENCE [LARGE SCALE GENOMIC DNA]</scope>
    <source>
        <strain evidence="1 2">A18/4-1</strain>
    </source>
</reference>
<protein>
    <submittedName>
        <fullName evidence="1">Uncharacterized protein</fullName>
    </submittedName>
</protein>
<name>A0ABY6CFP0_9HYPH</name>
<evidence type="ECO:0000313" key="1">
    <source>
        <dbReference type="EMBL" id="UXN70628.1"/>
    </source>
</evidence>
<gene>
    <name evidence="1" type="ORF">N8A98_05410</name>
</gene>
<accession>A0ABY6CFP0</accession>
<dbReference type="EMBL" id="CP104965">
    <property type="protein sequence ID" value="UXN70628.1"/>
    <property type="molecule type" value="Genomic_DNA"/>
</dbReference>
<evidence type="ECO:0000313" key="2">
    <source>
        <dbReference type="Proteomes" id="UP001061862"/>
    </source>
</evidence>
<keyword evidence="2" id="KW-1185">Reference proteome</keyword>
<dbReference type="RefSeq" id="WP_262169763.1">
    <property type="nucleotide sequence ID" value="NZ_CP104965.1"/>
</dbReference>
<organism evidence="1 2">
    <name type="scientific">Devosia neptuniae</name>
    <dbReference type="NCBI Taxonomy" id="191302"/>
    <lineage>
        <taxon>Bacteria</taxon>
        <taxon>Pseudomonadati</taxon>
        <taxon>Pseudomonadota</taxon>
        <taxon>Alphaproteobacteria</taxon>
        <taxon>Hyphomicrobiales</taxon>
        <taxon>Devosiaceae</taxon>
        <taxon>Devosia</taxon>
    </lineage>
</organism>
<proteinExistence type="predicted"/>
<sequence>MGKTLVLALAILLGAVVVAGAVVLRPTGFGQCVGVVSAEIERDNPTATLDPRDVEVQAAKVCSGYEGN</sequence>